<dbReference type="FunFam" id="3.40.50.1820:FF:000002">
    <property type="entry name" value="S-formylglutathione hydrolase"/>
    <property type="match status" value="1"/>
</dbReference>
<proteinExistence type="inferred from homology"/>
<evidence type="ECO:0000256" key="3">
    <source>
        <dbReference type="ARBA" id="ARBA00012479"/>
    </source>
</evidence>
<dbReference type="NCBIfam" id="TIGR02821">
    <property type="entry name" value="fghA_ester_D"/>
    <property type="match status" value="1"/>
</dbReference>
<dbReference type="GO" id="GO:0018738">
    <property type="term" value="F:S-formylglutathione hydrolase activity"/>
    <property type="evidence" value="ECO:0007669"/>
    <property type="project" value="UniProtKB-EC"/>
</dbReference>
<feature type="active site" description="Charge relay system" evidence="7">
    <location>
        <position position="273"/>
    </location>
</feature>
<evidence type="ECO:0000313" key="10">
    <source>
        <dbReference type="WBParaSite" id="ACRNAN_scaffold6464.g32299.t1"/>
    </source>
</evidence>
<protein>
    <recommendedName>
        <fullName evidence="4 8">S-formylglutathione hydrolase</fullName>
        <ecNumber evidence="3 8">3.1.2.12</ecNumber>
    </recommendedName>
</protein>
<evidence type="ECO:0000256" key="7">
    <source>
        <dbReference type="PIRSR" id="PIRSR614186-1"/>
    </source>
</evidence>
<feature type="active site" description="Charge relay system" evidence="7">
    <location>
        <position position="241"/>
    </location>
</feature>
<dbReference type="AlphaFoldDB" id="A0A914EAK6"/>
<dbReference type="Pfam" id="PF00756">
    <property type="entry name" value="Esterase"/>
    <property type="match status" value="1"/>
</dbReference>
<dbReference type="GO" id="GO:0005829">
    <property type="term" value="C:cytosol"/>
    <property type="evidence" value="ECO:0007669"/>
    <property type="project" value="TreeGrafter"/>
</dbReference>
<dbReference type="Gene3D" id="3.40.50.1820">
    <property type="entry name" value="alpha/beta hydrolase"/>
    <property type="match status" value="1"/>
</dbReference>
<dbReference type="InterPro" id="IPR014186">
    <property type="entry name" value="S-formylglutathione_hydrol"/>
</dbReference>
<dbReference type="GO" id="GO:0052689">
    <property type="term" value="F:carboxylic ester hydrolase activity"/>
    <property type="evidence" value="ECO:0007669"/>
    <property type="project" value="UniProtKB-KW"/>
</dbReference>
<accession>A0A914EAK6</accession>
<dbReference type="PANTHER" id="PTHR10061:SF0">
    <property type="entry name" value="S-FORMYLGLUTATHIONE HYDROLASE"/>
    <property type="match status" value="1"/>
</dbReference>
<dbReference type="GO" id="GO:0046294">
    <property type="term" value="P:formaldehyde catabolic process"/>
    <property type="evidence" value="ECO:0007669"/>
    <property type="project" value="InterPro"/>
</dbReference>
<dbReference type="PANTHER" id="PTHR10061">
    <property type="entry name" value="S-FORMYLGLUTATHIONE HYDROLASE"/>
    <property type="match status" value="1"/>
</dbReference>
<dbReference type="EC" id="3.1.2.12" evidence="3 8"/>
<comment type="similarity">
    <text evidence="2 8">Belongs to the esterase D family.</text>
</comment>
<organism evidence="9 10">
    <name type="scientific">Acrobeloides nanus</name>
    <dbReference type="NCBI Taxonomy" id="290746"/>
    <lineage>
        <taxon>Eukaryota</taxon>
        <taxon>Metazoa</taxon>
        <taxon>Ecdysozoa</taxon>
        <taxon>Nematoda</taxon>
        <taxon>Chromadorea</taxon>
        <taxon>Rhabditida</taxon>
        <taxon>Tylenchina</taxon>
        <taxon>Cephalobomorpha</taxon>
        <taxon>Cephaloboidea</taxon>
        <taxon>Cephalobidae</taxon>
        <taxon>Acrobeloides</taxon>
    </lineage>
</organism>
<comment type="subcellular location">
    <subcellularLocation>
        <location evidence="8">Cytoplasm</location>
    </subcellularLocation>
</comment>
<dbReference type="SUPFAM" id="SSF53474">
    <property type="entry name" value="alpha/beta-Hydrolases"/>
    <property type="match status" value="1"/>
</dbReference>
<feature type="active site" description="Charge relay system" evidence="7">
    <location>
        <position position="165"/>
    </location>
</feature>
<comment type="function">
    <text evidence="1 8">Serine hydrolase involved in the detoxification of formaldehyde.</text>
</comment>
<comment type="catalytic activity">
    <reaction evidence="8">
        <text>S-formylglutathione + H2O = formate + glutathione + H(+)</text>
        <dbReference type="Rhea" id="RHEA:14961"/>
        <dbReference type="ChEBI" id="CHEBI:15377"/>
        <dbReference type="ChEBI" id="CHEBI:15378"/>
        <dbReference type="ChEBI" id="CHEBI:15740"/>
        <dbReference type="ChEBI" id="CHEBI:57688"/>
        <dbReference type="ChEBI" id="CHEBI:57925"/>
        <dbReference type="EC" id="3.1.2.12"/>
    </reaction>
</comment>
<dbReference type="InterPro" id="IPR029058">
    <property type="entry name" value="AB_hydrolase_fold"/>
</dbReference>
<keyword evidence="6 8" id="KW-0378">Hydrolase</keyword>
<evidence type="ECO:0000256" key="6">
    <source>
        <dbReference type="ARBA" id="ARBA00022801"/>
    </source>
</evidence>
<keyword evidence="5 8" id="KW-0719">Serine esterase</keyword>
<evidence type="ECO:0000313" key="9">
    <source>
        <dbReference type="Proteomes" id="UP000887540"/>
    </source>
</evidence>
<dbReference type="InterPro" id="IPR000801">
    <property type="entry name" value="Esterase-like"/>
</dbReference>
<dbReference type="Proteomes" id="UP000887540">
    <property type="component" value="Unplaced"/>
</dbReference>
<sequence length="294" mass="33317">MGAQNISVSITINISSEMSLTEVSSNRSFNGYQKVYEHKSEVLKCQMKFGAYIPDEHDSALPVLIYLSGLTCTEANFIDKSGFQRFASEEKVIVINPDTSPRGIKIDGDDESYDFGTGAGFYLNATEPKWSEHYRMYSYVVEELYKLMFANFKVDANRVGIFGHSMGGHGALVLGLRNPNLFRSISAFAPICNPTNCPWGHKVFQGYLGSVEAGSQYDATEIAKNYDGPERNVLLDQGLDDQFLKEQLHPENLLTVKNPKIKFDYRSRPKYNHSYFYIATFIGEHFKFHVDSWK</sequence>
<keyword evidence="8" id="KW-0963">Cytoplasm</keyword>
<evidence type="ECO:0000256" key="4">
    <source>
        <dbReference type="ARBA" id="ARBA00016774"/>
    </source>
</evidence>
<name>A0A914EAK6_9BILA</name>
<dbReference type="WBParaSite" id="ACRNAN_scaffold6464.g32299.t1">
    <property type="protein sequence ID" value="ACRNAN_scaffold6464.g32299.t1"/>
    <property type="gene ID" value="ACRNAN_scaffold6464.g32299"/>
</dbReference>
<evidence type="ECO:0000256" key="8">
    <source>
        <dbReference type="RuleBase" id="RU363068"/>
    </source>
</evidence>
<keyword evidence="9" id="KW-1185">Reference proteome</keyword>
<evidence type="ECO:0000256" key="2">
    <source>
        <dbReference type="ARBA" id="ARBA00005622"/>
    </source>
</evidence>
<evidence type="ECO:0000256" key="1">
    <source>
        <dbReference type="ARBA" id="ARBA00002608"/>
    </source>
</evidence>
<evidence type="ECO:0000256" key="5">
    <source>
        <dbReference type="ARBA" id="ARBA00022487"/>
    </source>
</evidence>
<reference evidence="10" key="1">
    <citation type="submission" date="2022-11" db="UniProtKB">
        <authorList>
            <consortium name="WormBaseParasite"/>
        </authorList>
    </citation>
    <scope>IDENTIFICATION</scope>
</reference>